<feature type="transmembrane region" description="Helical" evidence="1">
    <location>
        <begin position="227"/>
        <end position="248"/>
    </location>
</feature>
<dbReference type="Proteomes" id="UP000639606">
    <property type="component" value="Unassembled WGS sequence"/>
</dbReference>
<evidence type="ECO:0000256" key="1">
    <source>
        <dbReference type="SAM" id="Phobius"/>
    </source>
</evidence>
<dbReference type="AlphaFoldDB" id="A0A918EC92"/>
<accession>A0A918EC92</accession>
<keyword evidence="1" id="KW-0472">Membrane</keyword>
<name>A0A918EC92_9PSEU</name>
<evidence type="ECO:0000313" key="2">
    <source>
        <dbReference type="EMBL" id="GGP41821.1"/>
    </source>
</evidence>
<keyword evidence="1" id="KW-0812">Transmembrane</keyword>
<reference evidence="2" key="2">
    <citation type="submission" date="2020-09" db="EMBL/GenBank/DDBJ databases">
        <authorList>
            <person name="Sun Q."/>
            <person name="Ohkuma M."/>
        </authorList>
    </citation>
    <scope>NUCLEOTIDE SEQUENCE</scope>
    <source>
        <strain evidence="2">JCM 3313</strain>
    </source>
</reference>
<reference evidence="2" key="1">
    <citation type="journal article" date="2014" name="Int. J. Syst. Evol. Microbiol.">
        <title>Complete genome sequence of Corynebacterium casei LMG S-19264T (=DSM 44701T), isolated from a smear-ripened cheese.</title>
        <authorList>
            <consortium name="US DOE Joint Genome Institute (JGI-PGF)"/>
            <person name="Walter F."/>
            <person name="Albersmeier A."/>
            <person name="Kalinowski J."/>
            <person name="Ruckert C."/>
        </authorList>
    </citation>
    <scope>NUCLEOTIDE SEQUENCE</scope>
    <source>
        <strain evidence="2">JCM 3313</strain>
    </source>
</reference>
<protein>
    <submittedName>
        <fullName evidence="2">Uncharacterized protein</fullName>
    </submittedName>
</protein>
<gene>
    <name evidence="2" type="ORF">GCM10010185_11340</name>
</gene>
<dbReference type="EMBL" id="BMRG01000002">
    <property type="protein sequence ID" value="GGP41821.1"/>
    <property type="molecule type" value="Genomic_DNA"/>
</dbReference>
<proteinExistence type="predicted"/>
<dbReference type="RefSeq" id="WP_189222003.1">
    <property type="nucleotide sequence ID" value="NZ_BMRG01000002.1"/>
</dbReference>
<organism evidence="2 3">
    <name type="scientific">Saccharothrix coeruleofusca</name>
    <dbReference type="NCBI Taxonomy" id="33919"/>
    <lineage>
        <taxon>Bacteria</taxon>
        <taxon>Bacillati</taxon>
        <taxon>Actinomycetota</taxon>
        <taxon>Actinomycetes</taxon>
        <taxon>Pseudonocardiales</taxon>
        <taxon>Pseudonocardiaceae</taxon>
        <taxon>Saccharothrix</taxon>
    </lineage>
</organism>
<keyword evidence="3" id="KW-1185">Reference proteome</keyword>
<keyword evidence="1" id="KW-1133">Transmembrane helix</keyword>
<sequence length="415" mass="42393">MRLIRLGTEPSAVGADVRAALTTWGAGGSVLGGVALLGVQPPGCPRPLDAVVVLPRGVLVVVGVDLPEPAVRLEAPLGDRWKTDGWPLIRPDGAVSPAAEALTATTAVARRIQDMRGEPLPVTTVVAVGPYVGQVVQPTADLNRGLRVLHPKPTTLLAAARELATSDRPCSVEHAARLIAVLAPTGSPPGPAELRAEGFSDVAADLASARTMLLPKVGPAAARRRKWLPIAAVAVAALLALVAVVVAVSSGDASDASPPADAPPEPTTVVVDGRNFTPRGAALSEDCAAHAFGDVQAWLADHECAELRRAQYETAVDGRSVGVAVAELSLPDPARAAELHGLASAAGTGGITALVKEGKSWEGGPSSFDRSAIRVVAKGAKVRVAQAVWARDGSDPADPVLTAVADEALRLPAEQ</sequence>
<comment type="caution">
    <text evidence="2">The sequence shown here is derived from an EMBL/GenBank/DDBJ whole genome shotgun (WGS) entry which is preliminary data.</text>
</comment>
<evidence type="ECO:0000313" key="3">
    <source>
        <dbReference type="Proteomes" id="UP000639606"/>
    </source>
</evidence>